<feature type="domain" description="Kinetochore protein Nuf2 N-terminal" evidence="14">
    <location>
        <begin position="29"/>
        <end position="158"/>
    </location>
</feature>
<keyword evidence="11" id="KW-0131">Cell cycle</keyword>
<evidence type="ECO:0000256" key="13">
    <source>
        <dbReference type="SAM" id="MobiDB-lite"/>
    </source>
</evidence>
<evidence type="ECO:0000256" key="12">
    <source>
        <dbReference type="ARBA" id="ARBA00023328"/>
    </source>
</evidence>
<evidence type="ECO:0000256" key="5">
    <source>
        <dbReference type="ARBA" id="ARBA00017594"/>
    </source>
</evidence>
<keyword evidence="10" id="KW-0539">Nucleus</keyword>
<dbReference type="InterPro" id="IPR005549">
    <property type="entry name" value="Kinetochore_Nuf2_N"/>
</dbReference>
<organism evidence="16 17">
    <name type="scientific">Moelleriella libera RCEF 2490</name>
    <dbReference type="NCBI Taxonomy" id="1081109"/>
    <lineage>
        <taxon>Eukaryota</taxon>
        <taxon>Fungi</taxon>
        <taxon>Dikarya</taxon>
        <taxon>Ascomycota</taxon>
        <taxon>Pezizomycotina</taxon>
        <taxon>Sordariomycetes</taxon>
        <taxon>Hypocreomycetidae</taxon>
        <taxon>Hypocreales</taxon>
        <taxon>Clavicipitaceae</taxon>
        <taxon>Moelleriella</taxon>
    </lineage>
</organism>
<evidence type="ECO:0000256" key="9">
    <source>
        <dbReference type="ARBA" id="ARBA00023054"/>
    </source>
</evidence>
<evidence type="ECO:0000256" key="10">
    <source>
        <dbReference type="ARBA" id="ARBA00023242"/>
    </source>
</evidence>
<keyword evidence="12" id="KW-0137">Centromere</keyword>
<dbReference type="GO" id="GO:0051301">
    <property type="term" value="P:cell division"/>
    <property type="evidence" value="ECO:0007669"/>
    <property type="project" value="UniProtKB-KW"/>
</dbReference>
<dbReference type="Gene3D" id="1.10.418.60">
    <property type="entry name" value="Ncd80 complex, Nuf2 subunit"/>
    <property type="match status" value="1"/>
</dbReference>
<dbReference type="Proteomes" id="UP000078544">
    <property type="component" value="Unassembled WGS sequence"/>
</dbReference>
<dbReference type="GO" id="GO:0031262">
    <property type="term" value="C:Ndc80 complex"/>
    <property type="evidence" value="ECO:0007669"/>
    <property type="project" value="InterPro"/>
</dbReference>
<comment type="subcellular location">
    <subcellularLocation>
        <location evidence="3">Chromosome</location>
        <location evidence="3">Centromere</location>
    </subcellularLocation>
    <subcellularLocation>
        <location evidence="2">Nucleus</location>
    </subcellularLocation>
</comment>
<sequence>MAYSSRKSIIPPHQQQGRVRKREIEADALMLKDSDLVGCINETGIRFTEENLQQPNPAQVQQIFEWFAEQFLNATRETIHPAMCAAAEDVCGEFADVVPTDTRNLLGFFVSLRRLLAACGITDFTFNDLYKPTYKRLVKIFSYLVNLVRFRETQAADIIDQHYDKSASIRSRVEALYAEKQENEDRLGDMKRNCKAMEAQVREKMTRNEALKQRLKELKKNGKEELDRVAEAEQKKRELEGHLEKREKEKEVLEQESNKLRPYAQQSLPVLQDNLAQLHEILNRDQAHIDALDRRAPALQTSAKSFAASSEAVASCIKIFEEIDDEIVKEEEAMASRARQREALDKRAANLKEIERDKTVSDRKLSKLAERTEKLREQNNAKAEEANDRKKQLRAEHSQLTKEQKEKGHEMEIRRVRIEQTERKILDLTENIKTEVQAAHDQYLQLESHIKLYITEMYQSINQKPVV</sequence>
<evidence type="ECO:0000256" key="4">
    <source>
        <dbReference type="ARBA" id="ARBA00005498"/>
    </source>
</evidence>
<dbReference type="InterPro" id="IPR038275">
    <property type="entry name" value="Nuf2_N_sf"/>
</dbReference>
<evidence type="ECO:0000256" key="6">
    <source>
        <dbReference type="ARBA" id="ARBA00022454"/>
    </source>
</evidence>
<evidence type="ECO:0000259" key="15">
    <source>
        <dbReference type="Pfam" id="PF18595"/>
    </source>
</evidence>
<keyword evidence="6" id="KW-0158">Chromosome</keyword>
<feature type="domain" description="Nuf2 DHR10-like" evidence="15">
    <location>
        <begin position="281"/>
        <end position="395"/>
    </location>
</feature>
<keyword evidence="7" id="KW-0132">Cell division</keyword>
<evidence type="ECO:0000256" key="3">
    <source>
        <dbReference type="ARBA" id="ARBA00004584"/>
    </source>
</evidence>
<reference evidence="16 17" key="1">
    <citation type="journal article" date="2016" name="Genome Biol. Evol.">
        <title>Divergent and convergent evolution of fungal pathogenicity.</title>
        <authorList>
            <person name="Shang Y."/>
            <person name="Xiao G."/>
            <person name="Zheng P."/>
            <person name="Cen K."/>
            <person name="Zhan S."/>
            <person name="Wang C."/>
        </authorList>
    </citation>
    <scope>NUCLEOTIDE SEQUENCE [LARGE SCALE GENOMIC DNA]</scope>
    <source>
        <strain evidence="16 17">RCEF 2490</strain>
    </source>
</reference>
<dbReference type="AlphaFoldDB" id="A0A166PAE2"/>
<feature type="region of interest" description="Disordered" evidence="13">
    <location>
        <begin position="362"/>
        <end position="411"/>
    </location>
</feature>
<feature type="region of interest" description="Disordered" evidence="13">
    <location>
        <begin position="225"/>
        <end position="249"/>
    </location>
</feature>
<keyword evidence="8" id="KW-0498">Mitosis</keyword>
<name>A0A166PAE2_9HYPO</name>
<evidence type="ECO:0000256" key="8">
    <source>
        <dbReference type="ARBA" id="ARBA00022776"/>
    </source>
</evidence>
<proteinExistence type="inferred from homology"/>
<evidence type="ECO:0000259" key="14">
    <source>
        <dbReference type="Pfam" id="PF03800"/>
    </source>
</evidence>
<gene>
    <name evidence="16" type="ORF">AAL_04631</name>
</gene>
<dbReference type="STRING" id="1081109.A0A166PAE2"/>
<evidence type="ECO:0000256" key="11">
    <source>
        <dbReference type="ARBA" id="ARBA00023306"/>
    </source>
</evidence>
<dbReference type="Pfam" id="PF18595">
    <property type="entry name" value="Nuf2_DHR10-like"/>
    <property type="match status" value="1"/>
</dbReference>
<dbReference type="InterPro" id="IPR041112">
    <property type="entry name" value="Nuf2_DHR10-like"/>
</dbReference>
<protein>
    <recommendedName>
        <fullName evidence="5">Probable kinetochore protein NUF2</fullName>
    </recommendedName>
</protein>
<evidence type="ECO:0000313" key="16">
    <source>
        <dbReference type="EMBL" id="KZZ95400.1"/>
    </source>
</evidence>
<evidence type="ECO:0000256" key="2">
    <source>
        <dbReference type="ARBA" id="ARBA00004123"/>
    </source>
</evidence>
<dbReference type="Pfam" id="PF03800">
    <property type="entry name" value="Nuf2"/>
    <property type="match status" value="1"/>
</dbReference>
<evidence type="ECO:0000313" key="17">
    <source>
        <dbReference type="Proteomes" id="UP000078544"/>
    </source>
</evidence>
<accession>A0A166PAE2</accession>
<comment type="caution">
    <text evidence="16">The sequence shown here is derived from an EMBL/GenBank/DDBJ whole genome shotgun (WGS) entry which is preliminary data.</text>
</comment>
<evidence type="ECO:0000256" key="1">
    <source>
        <dbReference type="ARBA" id="ARBA00002772"/>
    </source>
</evidence>
<dbReference type="GO" id="GO:0005634">
    <property type="term" value="C:nucleus"/>
    <property type="evidence" value="ECO:0007669"/>
    <property type="project" value="UniProtKB-SubCell"/>
</dbReference>
<keyword evidence="17" id="KW-1185">Reference proteome</keyword>
<dbReference type="EMBL" id="AZGY01000009">
    <property type="protein sequence ID" value="KZZ95400.1"/>
    <property type="molecule type" value="Genomic_DNA"/>
</dbReference>
<dbReference type="OrthoDB" id="8194677at2759"/>
<comment type="function">
    <text evidence="1">Acts as a component of the essential kinetochore-associated NDC80 complex, which is required for chromosome segregation and spindle checkpoint activity.</text>
</comment>
<evidence type="ECO:0000256" key="7">
    <source>
        <dbReference type="ARBA" id="ARBA00022618"/>
    </source>
</evidence>
<keyword evidence="9" id="KW-0175">Coiled coil</keyword>
<comment type="similarity">
    <text evidence="4">Belongs to the NUF2 family.</text>
</comment>